<comment type="caution">
    <text evidence="1">The sequence shown here is derived from an EMBL/GenBank/DDBJ whole genome shotgun (WGS) entry which is preliminary data.</text>
</comment>
<dbReference type="Proteomes" id="UP000320762">
    <property type="component" value="Unassembled WGS sequence"/>
</dbReference>
<protein>
    <submittedName>
        <fullName evidence="1">Uncharacterized protein</fullName>
    </submittedName>
</protein>
<name>A0A550BXE6_9AGAR</name>
<sequence>MACACPHNRILRARRLNKPEGDGRRRMGHFSNRDDWTGTMRWWKAMKGLCDWTGTMRCWRPTKRPCESVTASPASRMPVVMVRPSSLTDERIHALARGKTLPESYLSSRNATLLPILTGGLLTWWREIKGGPTRVRSGTRFDAGAEEGLRTSVYKQRTAGAVELGSSR</sequence>
<dbReference type="AlphaFoldDB" id="A0A550BXE6"/>
<evidence type="ECO:0000313" key="1">
    <source>
        <dbReference type="EMBL" id="TRM57220.1"/>
    </source>
</evidence>
<gene>
    <name evidence="1" type="ORF">BD626DRAFT_515864</name>
</gene>
<evidence type="ECO:0000313" key="2">
    <source>
        <dbReference type="Proteomes" id="UP000320762"/>
    </source>
</evidence>
<keyword evidence="2" id="KW-1185">Reference proteome</keyword>
<organism evidence="1 2">
    <name type="scientific">Schizophyllum amplum</name>
    <dbReference type="NCBI Taxonomy" id="97359"/>
    <lineage>
        <taxon>Eukaryota</taxon>
        <taxon>Fungi</taxon>
        <taxon>Dikarya</taxon>
        <taxon>Basidiomycota</taxon>
        <taxon>Agaricomycotina</taxon>
        <taxon>Agaricomycetes</taxon>
        <taxon>Agaricomycetidae</taxon>
        <taxon>Agaricales</taxon>
        <taxon>Schizophyllaceae</taxon>
        <taxon>Schizophyllum</taxon>
    </lineage>
</organism>
<proteinExistence type="predicted"/>
<reference evidence="1 2" key="1">
    <citation type="journal article" date="2019" name="New Phytol.">
        <title>Comparative genomics reveals unique wood-decay strategies and fruiting body development in the Schizophyllaceae.</title>
        <authorList>
            <person name="Almasi E."/>
            <person name="Sahu N."/>
            <person name="Krizsan K."/>
            <person name="Balint B."/>
            <person name="Kovacs G.M."/>
            <person name="Kiss B."/>
            <person name="Cseklye J."/>
            <person name="Drula E."/>
            <person name="Henrissat B."/>
            <person name="Nagy I."/>
            <person name="Chovatia M."/>
            <person name="Adam C."/>
            <person name="LaButti K."/>
            <person name="Lipzen A."/>
            <person name="Riley R."/>
            <person name="Grigoriev I.V."/>
            <person name="Nagy L.G."/>
        </authorList>
    </citation>
    <scope>NUCLEOTIDE SEQUENCE [LARGE SCALE GENOMIC DNA]</scope>
    <source>
        <strain evidence="1 2">NL-1724</strain>
    </source>
</reference>
<accession>A0A550BXE6</accession>
<dbReference type="EMBL" id="VDMD01000051">
    <property type="protein sequence ID" value="TRM57220.1"/>
    <property type="molecule type" value="Genomic_DNA"/>
</dbReference>